<name>A0A7V2SYC5_LEUMU</name>
<dbReference type="EMBL" id="DRMS01000109">
    <property type="protein sequence ID" value="HFC91695.1"/>
    <property type="molecule type" value="Genomic_DNA"/>
</dbReference>
<sequence>MQSFNTYTARELRNLSGEIIHQAELGKLGVISKHGRPVMLTIPFNDTVLELGVHRSLALQLFDAGQLTLAQAAKLADTPLEMFISLLGEAGIDAVDYPVNELDEELEHVL</sequence>
<proteinExistence type="predicted"/>
<gene>
    <name evidence="1" type="ORF">ENJ51_02660</name>
</gene>
<dbReference type="AlphaFoldDB" id="A0A7V2SYC5"/>
<dbReference type="InterPro" id="IPR005368">
    <property type="entry name" value="UPF0175"/>
</dbReference>
<dbReference type="Pfam" id="PF03683">
    <property type="entry name" value="UPF0175"/>
    <property type="match status" value="1"/>
</dbReference>
<comment type="caution">
    <text evidence="1">The sequence shown here is derived from an EMBL/GenBank/DDBJ whole genome shotgun (WGS) entry which is preliminary data.</text>
</comment>
<evidence type="ECO:0000313" key="1">
    <source>
        <dbReference type="EMBL" id="HFC91695.1"/>
    </source>
</evidence>
<protein>
    <submittedName>
        <fullName evidence="1">Prevent-host-death family protein</fullName>
    </submittedName>
</protein>
<organism evidence="1">
    <name type="scientific">Leucothrix mucor</name>
    <dbReference type="NCBI Taxonomy" id="45248"/>
    <lineage>
        <taxon>Bacteria</taxon>
        <taxon>Pseudomonadati</taxon>
        <taxon>Pseudomonadota</taxon>
        <taxon>Gammaproteobacteria</taxon>
        <taxon>Thiotrichales</taxon>
        <taxon>Thiotrichaceae</taxon>
        <taxon>Leucothrix</taxon>
    </lineage>
</organism>
<reference evidence="1" key="1">
    <citation type="journal article" date="2020" name="mSystems">
        <title>Genome- and Community-Level Interaction Insights into Carbon Utilization and Element Cycling Functions of Hydrothermarchaeota in Hydrothermal Sediment.</title>
        <authorList>
            <person name="Zhou Z."/>
            <person name="Liu Y."/>
            <person name="Xu W."/>
            <person name="Pan J."/>
            <person name="Luo Z.H."/>
            <person name="Li M."/>
        </authorList>
    </citation>
    <scope>NUCLEOTIDE SEQUENCE [LARGE SCALE GENOMIC DNA]</scope>
    <source>
        <strain evidence="1">HyVt-493</strain>
    </source>
</reference>
<dbReference type="Proteomes" id="UP000885750">
    <property type="component" value="Unassembled WGS sequence"/>
</dbReference>
<accession>A0A7V2SYC5</accession>